<dbReference type="GeneID" id="25407187"/>
<evidence type="ECO:0008006" key="3">
    <source>
        <dbReference type="Google" id="ProtNLM"/>
    </source>
</evidence>
<name>A0A3G1A777_9CREN</name>
<evidence type="ECO:0000313" key="1">
    <source>
        <dbReference type="EMBL" id="AJB42809.1"/>
    </source>
</evidence>
<evidence type="ECO:0000313" key="2">
    <source>
        <dbReference type="Proteomes" id="UP000266720"/>
    </source>
</evidence>
<dbReference type="GeneID" id="16573360"/>
<dbReference type="InterPro" id="IPR019202">
    <property type="entry name" value="DUF2067"/>
</dbReference>
<sequence>MRGITLTLNFDTPEEAISFLKLITSRIKYSGLYGEIKGKKLKLFIPESQRTEEVVNEVKTLYRELHGAKNAFQKKRFKIQTVLSLAKLETAIPVPVLVDIIKLQGKHARLAGETIETSLELNELVKLAEQVSSAYHSAIHMPLTSSARRLLVVASLTLGKNPEETVSLLLSRNLLREEDGTLSLSMDYERSLEKLRELVKQST</sequence>
<dbReference type="STRING" id="697581.TCARB_1773"/>
<dbReference type="KEGG" id="tcb:TCARB_1773"/>
<proteinExistence type="predicted"/>
<organism evidence="1 2">
    <name type="scientific">Thermofilum adornatum 1505</name>
    <dbReference type="NCBI Taxonomy" id="697581"/>
    <lineage>
        <taxon>Archaea</taxon>
        <taxon>Thermoproteota</taxon>
        <taxon>Thermoprotei</taxon>
        <taxon>Thermofilales</taxon>
        <taxon>Thermofilaceae</taxon>
        <taxon>Thermofilum</taxon>
    </lineage>
</organism>
<dbReference type="Pfam" id="PF09840">
    <property type="entry name" value="DUF2067"/>
    <property type="match status" value="1"/>
</dbReference>
<dbReference type="AlphaFoldDB" id="A0A3G1A777"/>
<dbReference type="RefSeq" id="WP_020962383.1">
    <property type="nucleotide sequence ID" value="NZ_CP007493.1"/>
</dbReference>
<accession>A0A3G1A777</accession>
<dbReference type="Proteomes" id="UP000266720">
    <property type="component" value="Chromosome"/>
</dbReference>
<protein>
    <recommendedName>
        <fullName evidence="3">DUF2067 domain-containing protein</fullName>
    </recommendedName>
</protein>
<dbReference type="EMBL" id="CP007493">
    <property type="protein sequence ID" value="AJB42809.1"/>
    <property type="molecule type" value="Genomic_DNA"/>
</dbReference>
<gene>
    <name evidence="1" type="ORF">TCARB_1773</name>
</gene>
<reference evidence="2" key="1">
    <citation type="book" date="2010" name="EXTREMOPHILES" publisher="0:0-0">
        <title>Complete genome sequences of ten hyperthermophilic archaea reveal their metabolic capabilities and possible ecological roles.</title>
        <editorList>
            <person name="?"/>
        </editorList>
        <authorList>
            <person name="Ravin N.V."/>
            <person name="Mardanov A.V."/>
            <person name="Bonch-Osmolovskaya E.A."/>
            <person name="Skryabin K.G."/>
        </authorList>
    </citation>
    <scope>NUCLEOTIDE SEQUENCE [LARGE SCALE GENOMIC DNA]</scope>
    <source>
        <strain evidence="2">1505</strain>
    </source>
</reference>